<keyword evidence="3" id="KW-1185">Reference proteome</keyword>
<reference evidence="2" key="1">
    <citation type="submission" date="2021-01" db="EMBL/GenBank/DDBJ databases">
        <authorList>
            <consortium name="Genoscope - CEA"/>
            <person name="William W."/>
        </authorList>
    </citation>
    <scope>NUCLEOTIDE SEQUENCE</scope>
</reference>
<protein>
    <recommendedName>
        <fullName evidence="4">Transmembrane protein</fullName>
    </recommendedName>
</protein>
<sequence>MIQRIVSNPSKMKETLLENQFKEQKVMIIHLNFIFLKLISSFACLRQRNCAIYQTYFQVEHYLFNGSSPSSICLRDFQHFQFLRRNDNSPDFQKTISRDKAYQRSIFSQIEIQKKQNMIF</sequence>
<keyword evidence="1" id="KW-0472">Membrane</keyword>
<dbReference type="AlphaFoldDB" id="A0A8S1TU13"/>
<gene>
    <name evidence="2" type="ORF">PPENT_87.1.T0270153</name>
</gene>
<evidence type="ECO:0000313" key="2">
    <source>
        <dbReference type="EMBL" id="CAD8155533.1"/>
    </source>
</evidence>
<feature type="transmembrane region" description="Helical" evidence="1">
    <location>
        <begin position="26"/>
        <end position="45"/>
    </location>
</feature>
<dbReference type="EMBL" id="CAJJDO010000027">
    <property type="protein sequence ID" value="CAD8155533.1"/>
    <property type="molecule type" value="Genomic_DNA"/>
</dbReference>
<comment type="caution">
    <text evidence="2">The sequence shown here is derived from an EMBL/GenBank/DDBJ whole genome shotgun (WGS) entry which is preliminary data.</text>
</comment>
<evidence type="ECO:0000313" key="3">
    <source>
        <dbReference type="Proteomes" id="UP000689195"/>
    </source>
</evidence>
<evidence type="ECO:0000256" key="1">
    <source>
        <dbReference type="SAM" id="Phobius"/>
    </source>
</evidence>
<name>A0A8S1TU13_9CILI</name>
<keyword evidence="1" id="KW-0812">Transmembrane</keyword>
<evidence type="ECO:0008006" key="4">
    <source>
        <dbReference type="Google" id="ProtNLM"/>
    </source>
</evidence>
<organism evidence="2 3">
    <name type="scientific">Paramecium pentaurelia</name>
    <dbReference type="NCBI Taxonomy" id="43138"/>
    <lineage>
        <taxon>Eukaryota</taxon>
        <taxon>Sar</taxon>
        <taxon>Alveolata</taxon>
        <taxon>Ciliophora</taxon>
        <taxon>Intramacronucleata</taxon>
        <taxon>Oligohymenophorea</taxon>
        <taxon>Peniculida</taxon>
        <taxon>Parameciidae</taxon>
        <taxon>Paramecium</taxon>
    </lineage>
</organism>
<proteinExistence type="predicted"/>
<keyword evidence="1" id="KW-1133">Transmembrane helix</keyword>
<dbReference type="Proteomes" id="UP000689195">
    <property type="component" value="Unassembled WGS sequence"/>
</dbReference>
<accession>A0A8S1TU13</accession>